<evidence type="ECO:0000313" key="2">
    <source>
        <dbReference type="EMBL" id="KAL3288997.1"/>
    </source>
</evidence>
<organism evidence="2 3">
    <name type="scientific">Cryptolaemus montrouzieri</name>
    <dbReference type="NCBI Taxonomy" id="559131"/>
    <lineage>
        <taxon>Eukaryota</taxon>
        <taxon>Metazoa</taxon>
        <taxon>Ecdysozoa</taxon>
        <taxon>Arthropoda</taxon>
        <taxon>Hexapoda</taxon>
        <taxon>Insecta</taxon>
        <taxon>Pterygota</taxon>
        <taxon>Neoptera</taxon>
        <taxon>Endopterygota</taxon>
        <taxon>Coleoptera</taxon>
        <taxon>Polyphaga</taxon>
        <taxon>Cucujiformia</taxon>
        <taxon>Coccinelloidea</taxon>
        <taxon>Coccinellidae</taxon>
        <taxon>Scymninae</taxon>
        <taxon>Scymnini</taxon>
        <taxon>Cryptolaemus</taxon>
    </lineage>
</organism>
<sequence>MSYLKININAESEQILNKNIIGYDPSSLPPTKEGLLQQVKRTLYFSSKWSNAHMQSPTENARKLWVDESDNIHENETSKEDEDN</sequence>
<feature type="region of interest" description="Disordered" evidence="1">
    <location>
        <begin position="51"/>
        <end position="84"/>
    </location>
</feature>
<dbReference type="EMBL" id="JABFTP020000185">
    <property type="protein sequence ID" value="KAL3288997.1"/>
    <property type="molecule type" value="Genomic_DNA"/>
</dbReference>
<protein>
    <submittedName>
        <fullName evidence="2">Uncharacterized protein</fullName>
    </submittedName>
</protein>
<name>A0ABD2PDF4_9CUCU</name>
<dbReference type="Proteomes" id="UP001516400">
    <property type="component" value="Unassembled WGS sequence"/>
</dbReference>
<comment type="caution">
    <text evidence="2">The sequence shown here is derived from an EMBL/GenBank/DDBJ whole genome shotgun (WGS) entry which is preliminary data.</text>
</comment>
<proteinExistence type="predicted"/>
<reference evidence="2 3" key="1">
    <citation type="journal article" date="2021" name="BMC Biol.">
        <title>Horizontally acquired antibacterial genes associated with adaptive radiation of ladybird beetles.</title>
        <authorList>
            <person name="Li H.S."/>
            <person name="Tang X.F."/>
            <person name="Huang Y.H."/>
            <person name="Xu Z.Y."/>
            <person name="Chen M.L."/>
            <person name="Du X.Y."/>
            <person name="Qiu B.Y."/>
            <person name="Chen P.T."/>
            <person name="Zhang W."/>
            <person name="Slipinski A."/>
            <person name="Escalona H.E."/>
            <person name="Waterhouse R.M."/>
            <person name="Zwick A."/>
            <person name="Pang H."/>
        </authorList>
    </citation>
    <scope>NUCLEOTIDE SEQUENCE [LARGE SCALE GENOMIC DNA]</scope>
    <source>
        <strain evidence="2">SYSU2018</strain>
    </source>
</reference>
<feature type="compositionally biased region" description="Basic and acidic residues" evidence="1">
    <location>
        <begin position="60"/>
        <end position="78"/>
    </location>
</feature>
<evidence type="ECO:0000313" key="3">
    <source>
        <dbReference type="Proteomes" id="UP001516400"/>
    </source>
</evidence>
<dbReference type="AlphaFoldDB" id="A0ABD2PDF4"/>
<accession>A0ABD2PDF4</accession>
<evidence type="ECO:0000256" key="1">
    <source>
        <dbReference type="SAM" id="MobiDB-lite"/>
    </source>
</evidence>
<gene>
    <name evidence="2" type="ORF">HHI36_003440</name>
</gene>
<keyword evidence="3" id="KW-1185">Reference proteome</keyword>